<gene>
    <name evidence="1" type="ORF">MKS88_001744</name>
</gene>
<comment type="caution">
    <text evidence="1">The sequence shown here is derived from an EMBL/GenBank/DDBJ whole genome shotgun (WGS) entry which is preliminary data.</text>
</comment>
<accession>A0ACB9YED4</accession>
<name>A0ACB9YED4_PLABR</name>
<evidence type="ECO:0000313" key="1">
    <source>
        <dbReference type="EMBL" id="KAI4839841.1"/>
    </source>
</evidence>
<organism evidence="1 2">
    <name type="scientific">Plasmodium brasilianum</name>
    <dbReference type="NCBI Taxonomy" id="5824"/>
    <lineage>
        <taxon>Eukaryota</taxon>
        <taxon>Sar</taxon>
        <taxon>Alveolata</taxon>
        <taxon>Apicomplexa</taxon>
        <taxon>Aconoidasida</taxon>
        <taxon>Haemosporida</taxon>
        <taxon>Plasmodiidae</taxon>
        <taxon>Plasmodium</taxon>
        <taxon>Plasmodium (Plasmodium)</taxon>
    </lineage>
</organism>
<evidence type="ECO:0000313" key="2">
    <source>
        <dbReference type="Proteomes" id="UP001056978"/>
    </source>
</evidence>
<dbReference type="Proteomes" id="UP001056978">
    <property type="component" value="Chromosome 6"/>
</dbReference>
<sequence length="287" mass="34034">MEYKIKSPLFNKIAIFVFLCWIYHFYHDVSTHSKFLNERCNNCGKIYERTYRLLGKCRKDSYSNILGLKEEIPNSVKHEKKDITYIMKKPSKKKEQSLRNPSKFSGCHKSAMKKKASIFETKKYSYLEKKIFKELDYENFLINNEIISDKLYKKIICKKYRLRLALPLLFFLLLSLSLILDFTEGCGLIYGLFKIIIIVNPTMNSTVKSYVVLESLANSLKDSPLEWLFKSVIPQANRKNYVYRITGFFGFLIYIVPFFILGIILISGLLYYHKKVKKYQKIKFRKR</sequence>
<dbReference type="EMBL" id="CM043774">
    <property type="protein sequence ID" value="KAI4839841.1"/>
    <property type="molecule type" value="Genomic_DNA"/>
</dbReference>
<proteinExistence type="predicted"/>
<keyword evidence="2" id="KW-1185">Reference proteome</keyword>
<reference evidence="1" key="1">
    <citation type="submission" date="2022-06" db="EMBL/GenBank/DDBJ databases">
        <title>The First Complete Genome of the Simian Malaria Parasite Plasmodium brasilianum.</title>
        <authorList>
            <person name="Bajic M."/>
            <person name="Ravishankar S."/>
        </authorList>
    </citation>
    <scope>NUCLEOTIDE SEQUENCE</scope>
    <source>
        <strain evidence="1">Bolivian I</strain>
    </source>
</reference>
<protein>
    <submittedName>
        <fullName evidence="1">Uncharacterized protein</fullName>
    </submittedName>
</protein>